<evidence type="ECO:0000256" key="5">
    <source>
        <dbReference type="ARBA" id="ARBA00022980"/>
    </source>
</evidence>
<dbReference type="GeneID" id="105846011"/>
<dbReference type="SUPFAM" id="SSF54791">
    <property type="entry name" value="Eukaryotic type KH-domain (KH-domain type I)"/>
    <property type="match status" value="1"/>
</dbReference>
<proteinExistence type="inferred from homology"/>
<evidence type="ECO:0000256" key="3">
    <source>
        <dbReference type="ARBA" id="ARBA00022553"/>
    </source>
</evidence>
<dbReference type="InterPro" id="IPR040054">
    <property type="entry name" value="MRPS18B"/>
</dbReference>
<evidence type="ECO:0000256" key="1">
    <source>
        <dbReference type="ARBA" id="ARBA00004173"/>
    </source>
</evidence>
<comment type="subcellular location">
    <subcellularLocation>
        <location evidence="1">Mitochondrion</location>
    </subcellularLocation>
</comment>
<evidence type="ECO:0000313" key="11">
    <source>
        <dbReference type="Proteomes" id="UP001652625"/>
    </source>
</evidence>
<dbReference type="PANTHER" id="PTHR13329">
    <property type="entry name" value="MITOCHONDRIAL RIBOSOMAL PROTEIN S18B"/>
    <property type="match status" value="1"/>
</dbReference>
<organism evidence="11 12">
    <name type="scientific">Hydra vulgaris</name>
    <name type="common">Hydra</name>
    <name type="synonym">Hydra attenuata</name>
    <dbReference type="NCBI Taxonomy" id="6087"/>
    <lineage>
        <taxon>Eukaryota</taxon>
        <taxon>Metazoa</taxon>
        <taxon>Cnidaria</taxon>
        <taxon>Hydrozoa</taxon>
        <taxon>Hydroidolina</taxon>
        <taxon>Anthoathecata</taxon>
        <taxon>Aplanulata</taxon>
        <taxon>Hydridae</taxon>
        <taxon>Hydra</taxon>
    </lineage>
</organism>
<evidence type="ECO:0000256" key="7">
    <source>
        <dbReference type="ARBA" id="ARBA00023274"/>
    </source>
</evidence>
<dbReference type="Gene3D" id="4.10.640.10">
    <property type="entry name" value="Ribosomal protein S18"/>
    <property type="match status" value="1"/>
</dbReference>
<dbReference type="PANTHER" id="PTHR13329:SF2">
    <property type="entry name" value="SMALL RIBOSOMAL SUBUNIT PROTEIN MS40"/>
    <property type="match status" value="1"/>
</dbReference>
<comment type="similarity">
    <text evidence="2">Belongs to the bacterial ribosomal protein bS18 family. Mitochondrion-specific ribosomal protein mS40 subfamily.</text>
</comment>
<dbReference type="Proteomes" id="UP001652625">
    <property type="component" value="Chromosome 09"/>
</dbReference>
<keyword evidence="7" id="KW-0687">Ribonucleoprotein</keyword>
<dbReference type="InterPro" id="IPR001648">
    <property type="entry name" value="Ribosomal_bS18"/>
</dbReference>
<evidence type="ECO:0000313" key="12">
    <source>
        <dbReference type="RefSeq" id="XP_065661197.1"/>
    </source>
</evidence>
<keyword evidence="3" id="KW-0597">Phosphoprotein</keyword>
<accession>A0ABM4CHJ3</accession>
<dbReference type="InterPro" id="IPR036612">
    <property type="entry name" value="KH_dom_type_1_sf"/>
</dbReference>
<name>A0ABM4CHJ3_HYDVU</name>
<dbReference type="SUPFAM" id="SSF46911">
    <property type="entry name" value="Ribosomal protein S18"/>
    <property type="match status" value="1"/>
</dbReference>
<evidence type="ECO:0000256" key="8">
    <source>
        <dbReference type="ARBA" id="ARBA00032055"/>
    </source>
</evidence>
<evidence type="ECO:0000256" key="6">
    <source>
        <dbReference type="ARBA" id="ARBA00023128"/>
    </source>
</evidence>
<evidence type="ECO:0000256" key="4">
    <source>
        <dbReference type="ARBA" id="ARBA00022946"/>
    </source>
</evidence>
<keyword evidence="5" id="KW-0689">Ribosomal protein</keyword>
<dbReference type="Pfam" id="PF01084">
    <property type="entry name" value="Ribosomal_S18"/>
    <property type="match status" value="1"/>
</dbReference>
<evidence type="ECO:0000256" key="10">
    <source>
        <dbReference type="ARBA" id="ARBA00035515"/>
    </source>
</evidence>
<gene>
    <name evidence="12" type="primary">LOC105846011</name>
</gene>
<evidence type="ECO:0000256" key="2">
    <source>
        <dbReference type="ARBA" id="ARBA00006136"/>
    </source>
</evidence>
<dbReference type="InterPro" id="IPR036870">
    <property type="entry name" value="Ribosomal_bS18_sf"/>
</dbReference>
<protein>
    <recommendedName>
        <fullName evidence="9">Small ribosomal subunit protein mS40</fullName>
    </recommendedName>
    <alternativeName>
        <fullName evidence="8">28S ribosomal protein S18-2, mitochondrial</fullName>
    </alternativeName>
    <alternativeName>
        <fullName evidence="10">28S ribosomal protein S18b, mitochondrial</fullName>
    </alternativeName>
</protein>
<keyword evidence="11" id="KW-1185">Reference proteome</keyword>
<sequence>MNVWMRLSVNIAKYSSYRVLSSTSIRPSTHDYSAVKLLFPSHFILDENGVNAVKQIRKNTGAVVRVVDNQENNSVENVSSSFLLLVGNPFQINKASEQIKNLFEGRLPKVEINKRSDIKLIWHGYKRNYKGQFAPLKPRKKCIRCGGKMLSGNPCPLCQLKINNDYDLHYTDVELLSHFVCPYTWQILSPYVTNICKMQYKQVEAAIVKARHYGLMPFTIPLPMNEPKKHKPAGVPTDVTIKVKMH</sequence>
<reference evidence="12" key="1">
    <citation type="submission" date="2025-08" db="UniProtKB">
        <authorList>
            <consortium name="RefSeq"/>
        </authorList>
    </citation>
    <scope>IDENTIFICATION</scope>
</reference>
<keyword evidence="4" id="KW-0809">Transit peptide</keyword>
<evidence type="ECO:0000256" key="9">
    <source>
        <dbReference type="ARBA" id="ARBA00035130"/>
    </source>
</evidence>
<dbReference type="RefSeq" id="XP_065661197.1">
    <property type="nucleotide sequence ID" value="XM_065805125.1"/>
</dbReference>
<keyword evidence="6" id="KW-0496">Mitochondrion</keyword>